<evidence type="ECO:0000313" key="3">
    <source>
        <dbReference type="Proteomes" id="UP000008550"/>
    </source>
</evidence>
<dbReference type="Gene3D" id="1.10.10.2910">
    <property type="match status" value="1"/>
</dbReference>
<organism evidence="2 3">
    <name type="scientific">Heliobacterium modesticaldum (strain ATCC 51547 / Ice1)</name>
    <dbReference type="NCBI Taxonomy" id="498761"/>
    <lineage>
        <taxon>Bacteria</taxon>
        <taxon>Bacillati</taxon>
        <taxon>Bacillota</taxon>
        <taxon>Clostridia</taxon>
        <taxon>Eubacteriales</taxon>
        <taxon>Heliobacteriaceae</taxon>
        <taxon>Heliomicrobium</taxon>
    </lineage>
</organism>
<dbReference type="Proteomes" id="UP000008550">
    <property type="component" value="Chromosome"/>
</dbReference>
<evidence type="ECO:0000313" key="2">
    <source>
        <dbReference type="EMBL" id="ABZ83239.1"/>
    </source>
</evidence>
<dbReference type="PANTHER" id="PTHR43236">
    <property type="entry name" value="ANTITOXIN HIGA1"/>
    <property type="match status" value="1"/>
</dbReference>
<dbReference type="InterPro" id="IPR052345">
    <property type="entry name" value="Rad_response_metalloprotease"/>
</dbReference>
<dbReference type="InterPro" id="IPR010359">
    <property type="entry name" value="IrrE_HExxH"/>
</dbReference>
<protein>
    <recommendedName>
        <fullName evidence="1">IrrE N-terminal-like domain-containing protein</fullName>
    </recommendedName>
</protein>
<dbReference type="EMBL" id="CP000930">
    <property type="protein sequence ID" value="ABZ83239.1"/>
    <property type="molecule type" value="Genomic_DNA"/>
</dbReference>
<dbReference type="HOGENOM" id="CLU_1053128_0_0_9"/>
<dbReference type="eggNOG" id="COG2856">
    <property type="taxonomic scope" value="Bacteria"/>
</dbReference>
<proteinExistence type="predicted"/>
<evidence type="ECO:0000259" key="1">
    <source>
        <dbReference type="Pfam" id="PF06114"/>
    </source>
</evidence>
<accession>B0TGH8</accession>
<dbReference type="STRING" id="498761.HM1_0634"/>
<name>B0TGH8_HELMI</name>
<sequence>MFNANTSTAKAKWVLETMGIKDVPAPYFDDIARQEKIKVKRRSLPSEKDFSGMLIYRGEKKGILINTYIENIGRQNFTFAHELGHYFLRHKPPYTLDGESSFRCSNQDMEVVDNYSSIEAEANQFAVELLMPELLFKPLLAGTVFDFTLMSSLANQFYVSKHACGNRILDFMKEPYILICSKGTSVTAIKCSNAAKRFGKVVKNIPTESHAYRAIQYEQNQKQFYLSPGSVWFGQLYSNIIVYECTRGNYEHDVSMTILKVEYYTNH</sequence>
<reference evidence="2 3" key="1">
    <citation type="journal article" date="2008" name="J. Bacteriol.">
        <title>The genome of Heliobacterium modesticaldum, a phototrophic representative of the Firmicutes containing the simplest photosynthetic apparatus.</title>
        <authorList>
            <person name="Sattley W.M."/>
            <person name="Madigan M.T."/>
            <person name="Swingley W.D."/>
            <person name="Cheung P.C."/>
            <person name="Clocksin K.M."/>
            <person name="Conrad A.L."/>
            <person name="Dejesa L.C."/>
            <person name="Honchak B.M."/>
            <person name="Jung D.O."/>
            <person name="Karbach L.E."/>
            <person name="Kurdoglu A."/>
            <person name="Lahiri S."/>
            <person name="Mastrian S.D."/>
            <person name="Page L.E."/>
            <person name="Taylor H.L."/>
            <person name="Wang Z.T."/>
            <person name="Raymond J."/>
            <person name="Chen M."/>
            <person name="Blankenship R.E."/>
            <person name="Touchman J.W."/>
        </authorList>
    </citation>
    <scope>NUCLEOTIDE SEQUENCE [LARGE SCALE GENOMIC DNA]</scope>
    <source>
        <strain evidence="3">ATCC 51547 / Ice1</strain>
    </source>
</reference>
<dbReference type="AlphaFoldDB" id="B0TGH8"/>
<keyword evidence="3" id="KW-1185">Reference proteome</keyword>
<dbReference type="KEGG" id="hmo:HM1_0634"/>
<dbReference type="OrthoDB" id="581382at2"/>
<feature type="domain" description="IrrE N-terminal-like" evidence="1">
    <location>
        <begin position="38"/>
        <end position="168"/>
    </location>
</feature>
<gene>
    <name evidence="2" type="ORF">HM1_0634</name>
</gene>
<dbReference type="PANTHER" id="PTHR43236:SF1">
    <property type="entry name" value="BLL7220 PROTEIN"/>
    <property type="match status" value="1"/>
</dbReference>
<dbReference type="RefSeq" id="WP_012281319.1">
    <property type="nucleotide sequence ID" value="NC_010337.2"/>
</dbReference>
<dbReference type="Pfam" id="PF06114">
    <property type="entry name" value="Peptidase_M78"/>
    <property type="match status" value="1"/>
</dbReference>